<sequence>MVAPSMAIVQPIRFTMISDFLLAFSISDWSSEALNELVRYFNRMSVTQWGIMSACAVTFGFLCLRGTAIKR</sequence>
<comment type="caution">
    <text evidence="2">The sequence shown here is derived from an EMBL/GenBank/DDBJ whole genome shotgun (WGS) entry which is preliminary data.</text>
</comment>
<evidence type="ECO:0000256" key="1">
    <source>
        <dbReference type="SAM" id="Phobius"/>
    </source>
</evidence>
<keyword evidence="1" id="KW-0812">Transmembrane</keyword>
<dbReference type="Proteomes" id="UP000319143">
    <property type="component" value="Unassembled WGS sequence"/>
</dbReference>
<keyword evidence="1" id="KW-0472">Membrane</keyword>
<organism evidence="2 3">
    <name type="scientific">Novipirellula artificiosorum</name>
    <dbReference type="NCBI Taxonomy" id="2528016"/>
    <lineage>
        <taxon>Bacteria</taxon>
        <taxon>Pseudomonadati</taxon>
        <taxon>Planctomycetota</taxon>
        <taxon>Planctomycetia</taxon>
        <taxon>Pirellulales</taxon>
        <taxon>Pirellulaceae</taxon>
        <taxon>Novipirellula</taxon>
    </lineage>
</organism>
<keyword evidence="1" id="KW-1133">Transmembrane helix</keyword>
<evidence type="ECO:0000313" key="3">
    <source>
        <dbReference type="Proteomes" id="UP000319143"/>
    </source>
</evidence>
<evidence type="ECO:0000313" key="2">
    <source>
        <dbReference type="EMBL" id="TWU42683.1"/>
    </source>
</evidence>
<dbReference type="EMBL" id="SJPV01000001">
    <property type="protein sequence ID" value="TWU42683.1"/>
    <property type="molecule type" value="Genomic_DNA"/>
</dbReference>
<reference evidence="2 3" key="1">
    <citation type="submission" date="2019-02" db="EMBL/GenBank/DDBJ databases">
        <title>Deep-cultivation of Planctomycetes and their phenomic and genomic characterization uncovers novel biology.</title>
        <authorList>
            <person name="Wiegand S."/>
            <person name="Jogler M."/>
            <person name="Boedeker C."/>
            <person name="Pinto D."/>
            <person name="Vollmers J."/>
            <person name="Rivas-Marin E."/>
            <person name="Kohn T."/>
            <person name="Peeters S.H."/>
            <person name="Heuer A."/>
            <person name="Rast P."/>
            <person name="Oberbeckmann S."/>
            <person name="Bunk B."/>
            <person name="Jeske O."/>
            <person name="Meyerdierks A."/>
            <person name="Storesund J.E."/>
            <person name="Kallscheuer N."/>
            <person name="Luecker S."/>
            <person name="Lage O.M."/>
            <person name="Pohl T."/>
            <person name="Merkel B.J."/>
            <person name="Hornburger P."/>
            <person name="Mueller R.-W."/>
            <person name="Bruemmer F."/>
            <person name="Labrenz M."/>
            <person name="Spormann A.M."/>
            <person name="Op Den Camp H."/>
            <person name="Overmann J."/>
            <person name="Amann R."/>
            <person name="Jetten M.S.M."/>
            <person name="Mascher T."/>
            <person name="Medema M.H."/>
            <person name="Devos D.P."/>
            <person name="Kaster A.-K."/>
            <person name="Ovreas L."/>
            <person name="Rohde M."/>
            <person name="Galperin M.Y."/>
            <person name="Jogler C."/>
        </authorList>
    </citation>
    <scope>NUCLEOTIDE SEQUENCE [LARGE SCALE GENOMIC DNA]</scope>
    <source>
        <strain evidence="2 3">Poly41</strain>
    </source>
</reference>
<feature type="transmembrane region" description="Helical" evidence="1">
    <location>
        <begin position="46"/>
        <end position="64"/>
    </location>
</feature>
<dbReference type="AlphaFoldDB" id="A0A5C6DZ12"/>
<accession>A0A5C6DZ12</accession>
<name>A0A5C6DZ12_9BACT</name>
<gene>
    <name evidence="2" type="ORF">Poly41_09820</name>
</gene>
<proteinExistence type="predicted"/>
<protein>
    <submittedName>
        <fullName evidence="2">Uncharacterized protein</fullName>
    </submittedName>
</protein>
<keyword evidence="3" id="KW-1185">Reference proteome</keyword>